<dbReference type="RefSeq" id="XP_047736848.1">
    <property type="nucleotide sequence ID" value="XM_047880892.1"/>
</dbReference>
<dbReference type="InterPro" id="IPR017423">
    <property type="entry name" value="TRM6"/>
</dbReference>
<dbReference type="GO" id="GO:0031515">
    <property type="term" value="C:tRNA (m1A) methyltransferase complex"/>
    <property type="evidence" value="ECO:0007669"/>
    <property type="project" value="InterPro"/>
</dbReference>
<evidence type="ECO:0000313" key="9">
    <source>
        <dbReference type="RefSeq" id="XP_047736848.1"/>
    </source>
</evidence>
<dbReference type="OMA" id="PLIDCYT"/>
<dbReference type="GO" id="GO:0005634">
    <property type="term" value="C:nucleus"/>
    <property type="evidence" value="ECO:0007669"/>
    <property type="project" value="UniProtKB-SubCell"/>
</dbReference>
<dbReference type="Proteomes" id="UP000694843">
    <property type="component" value="Unplaced"/>
</dbReference>
<protein>
    <recommendedName>
        <fullName evidence="3">tRNA (adenine(58)-N(1))-methyltransferase non-catalytic subunit TRM6</fullName>
    </recommendedName>
    <alternativeName>
        <fullName evidence="6">tRNA(m1A58)-methyltransferase subunit TRM6</fullName>
    </alternativeName>
</protein>
<dbReference type="PANTHER" id="PTHR12945">
    <property type="entry name" value="TRANSLATION INITIATION FACTOR EIF3-RELATED"/>
    <property type="match status" value="1"/>
</dbReference>
<organism evidence="8 9">
    <name type="scientific">Hyalella azteca</name>
    <name type="common">Amphipod</name>
    <dbReference type="NCBI Taxonomy" id="294128"/>
    <lineage>
        <taxon>Eukaryota</taxon>
        <taxon>Metazoa</taxon>
        <taxon>Ecdysozoa</taxon>
        <taxon>Arthropoda</taxon>
        <taxon>Crustacea</taxon>
        <taxon>Multicrustacea</taxon>
        <taxon>Malacostraca</taxon>
        <taxon>Eumalacostraca</taxon>
        <taxon>Peracarida</taxon>
        <taxon>Amphipoda</taxon>
        <taxon>Senticaudata</taxon>
        <taxon>Talitrida</taxon>
        <taxon>Talitroidea</taxon>
        <taxon>Hyalellidae</taxon>
        <taxon>Hyalella</taxon>
    </lineage>
</organism>
<dbReference type="CTD" id="51605"/>
<keyword evidence="4" id="KW-0819">tRNA processing</keyword>
<evidence type="ECO:0000256" key="7">
    <source>
        <dbReference type="SAM" id="MobiDB-lite"/>
    </source>
</evidence>
<dbReference type="Pfam" id="PF04189">
    <property type="entry name" value="Gcd10p"/>
    <property type="match status" value="1"/>
</dbReference>
<dbReference type="PANTHER" id="PTHR12945:SF0">
    <property type="entry name" value="TRNA (ADENINE(58)-N(1))-METHYLTRANSFERASE NON-CATALYTIC SUBUNIT TRM6"/>
    <property type="match status" value="1"/>
</dbReference>
<gene>
    <name evidence="9" type="primary">LOC108666864</name>
</gene>
<dbReference type="GeneID" id="108666864"/>
<accession>A0A979FJH6</accession>
<dbReference type="KEGG" id="hazt:108666864"/>
<evidence type="ECO:0000256" key="4">
    <source>
        <dbReference type="ARBA" id="ARBA00022694"/>
    </source>
</evidence>
<evidence type="ECO:0000256" key="3">
    <source>
        <dbReference type="ARBA" id="ARBA00021704"/>
    </source>
</evidence>
<evidence type="ECO:0000256" key="5">
    <source>
        <dbReference type="ARBA" id="ARBA00023242"/>
    </source>
</evidence>
<evidence type="ECO:0000256" key="6">
    <source>
        <dbReference type="ARBA" id="ARBA00032319"/>
    </source>
</evidence>
<proteinExistence type="inferred from homology"/>
<reference evidence="9" key="1">
    <citation type="submission" date="2025-08" db="UniProtKB">
        <authorList>
            <consortium name="RefSeq"/>
        </authorList>
    </citation>
    <scope>IDENTIFICATION</scope>
    <source>
        <tissue evidence="9">Whole organism</tissue>
    </source>
</reference>
<comment type="similarity">
    <text evidence="2">Belongs to the TRM6/GCD10 family.</text>
</comment>
<comment type="subcellular location">
    <subcellularLocation>
        <location evidence="1">Nucleus</location>
    </subcellularLocation>
</comment>
<keyword evidence="8" id="KW-1185">Reference proteome</keyword>
<dbReference type="AlphaFoldDB" id="A0A979FJH6"/>
<dbReference type="OrthoDB" id="10254665at2759"/>
<feature type="compositionally biased region" description="Basic and acidic residues" evidence="7">
    <location>
        <begin position="320"/>
        <end position="330"/>
    </location>
</feature>
<feature type="region of interest" description="Disordered" evidence="7">
    <location>
        <begin position="298"/>
        <end position="331"/>
    </location>
</feature>
<sequence>MEDPCSISTISDGCWVVFQKGTYLKLTKITQKPYMLGKRRESVSIHLSSAIGQPYGSTFQMVCSNDKKRIYYLQCLTWEEISNYDLKRETANEASAFDNRNLLGDGSSQKLTMEEIMALKKSGASGEEVIQAITANSTTFSSKTKYSQQKYVDKKGKKHAELIVIHKPTIDLIAEAMFFQGPRTVSYLRPDSLYQLLSYSNVYPGSRVAVYDSGTQGLVTAALLHRLGAAGRLVHVYAGEKALKYTYFTSAVTAMNFDDDTFSALSFLHINRLHKVKKPEKTLDTTLEPLVIDPRLLRPDAPMDVTDNGTQEQPHGKRKHDQDEKADKPCARRKAPLMELYMELKNHGGRCMHLSETWLRELQVLPERTHPLVNMSGGGGFLLTGTKVCDEDQK</sequence>
<evidence type="ECO:0000256" key="2">
    <source>
        <dbReference type="ARBA" id="ARBA00008320"/>
    </source>
</evidence>
<dbReference type="GO" id="GO:0030488">
    <property type="term" value="P:tRNA methylation"/>
    <property type="evidence" value="ECO:0007669"/>
    <property type="project" value="InterPro"/>
</dbReference>
<evidence type="ECO:0000256" key="1">
    <source>
        <dbReference type="ARBA" id="ARBA00004123"/>
    </source>
</evidence>
<evidence type="ECO:0000313" key="8">
    <source>
        <dbReference type="Proteomes" id="UP000694843"/>
    </source>
</evidence>
<keyword evidence="5" id="KW-0539">Nucleus</keyword>
<name>A0A979FJH6_HYAAZ</name>